<keyword evidence="2" id="KW-0813">Transport</keyword>
<evidence type="ECO:0000256" key="3">
    <source>
        <dbReference type="ARBA" id="ARBA00022741"/>
    </source>
</evidence>
<dbReference type="InterPro" id="IPR003593">
    <property type="entry name" value="AAA+_ATPase"/>
</dbReference>
<dbReference type="GO" id="GO:0016887">
    <property type="term" value="F:ATP hydrolysis activity"/>
    <property type="evidence" value="ECO:0007669"/>
    <property type="project" value="InterPro"/>
</dbReference>
<dbReference type="PANTHER" id="PTHR42788">
    <property type="entry name" value="TAURINE IMPORT ATP-BINDING PROTEIN-RELATED"/>
    <property type="match status" value="1"/>
</dbReference>
<dbReference type="STRING" id="582675.SAMN05192565_10861"/>
<accession>A0A1I2TXB8</accession>
<dbReference type="InterPro" id="IPR050166">
    <property type="entry name" value="ABC_transporter_ATP-bind"/>
</dbReference>
<dbReference type="PROSITE" id="PS50893">
    <property type="entry name" value="ABC_TRANSPORTER_2"/>
    <property type="match status" value="1"/>
</dbReference>
<dbReference type="AlphaFoldDB" id="A0A1I2TXB8"/>
<dbReference type="GO" id="GO:0005524">
    <property type="term" value="F:ATP binding"/>
    <property type="evidence" value="ECO:0007669"/>
    <property type="project" value="UniProtKB-KW"/>
</dbReference>
<dbReference type="InterPro" id="IPR003439">
    <property type="entry name" value="ABC_transporter-like_ATP-bd"/>
</dbReference>
<feature type="domain" description="ABC transporter" evidence="5">
    <location>
        <begin position="23"/>
        <end position="241"/>
    </location>
</feature>
<reference evidence="7" key="1">
    <citation type="submission" date="2016-10" db="EMBL/GenBank/DDBJ databases">
        <authorList>
            <person name="Varghese N."/>
            <person name="Submissions S."/>
        </authorList>
    </citation>
    <scope>NUCLEOTIDE SEQUENCE [LARGE SCALE GENOMIC DNA]</scope>
    <source>
        <strain evidence="7">Gh-105</strain>
    </source>
</reference>
<dbReference type="PROSITE" id="PS00211">
    <property type="entry name" value="ABC_TRANSPORTER_1"/>
    <property type="match status" value="1"/>
</dbReference>
<gene>
    <name evidence="6" type="ORF">SAMN05192565_10861</name>
</gene>
<proteinExistence type="inferred from homology"/>
<name>A0A1I2TXB8_9HYPH</name>
<protein>
    <submittedName>
        <fullName evidence="6">NitT/TauT family transport system ATP-binding protein</fullName>
    </submittedName>
</protein>
<dbReference type="EMBL" id="FOPM01000008">
    <property type="protein sequence ID" value="SFG68859.1"/>
    <property type="molecule type" value="Genomic_DNA"/>
</dbReference>
<dbReference type="Gene3D" id="3.40.50.300">
    <property type="entry name" value="P-loop containing nucleotide triphosphate hydrolases"/>
    <property type="match status" value="1"/>
</dbReference>
<keyword evidence="7" id="KW-1185">Reference proteome</keyword>
<organism evidence="6 7">
    <name type="scientific">Methylobacterium gossipiicola</name>
    <dbReference type="NCBI Taxonomy" id="582675"/>
    <lineage>
        <taxon>Bacteria</taxon>
        <taxon>Pseudomonadati</taxon>
        <taxon>Pseudomonadota</taxon>
        <taxon>Alphaproteobacteria</taxon>
        <taxon>Hyphomicrobiales</taxon>
        <taxon>Methylobacteriaceae</taxon>
        <taxon>Methylobacterium</taxon>
    </lineage>
</organism>
<evidence type="ECO:0000259" key="5">
    <source>
        <dbReference type="PROSITE" id="PS50893"/>
    </source>
</evidence>
<sequence>MSAAGDKMSAAGGEAGAALSVAIRSKVYGAGGPEPVDAVKDLAFDVESRKITCLIGPSGAGKTTTLRILLGLDTAFDGTVAPPPESAGIAMVFQEPRLLAWRTVEQNVRLALPRAERGRSLEALFAALGLTPWRGRFPGALSLGMQRRVALARALAQTPRILVLDEPFVSLDDASAAALRGLVVDSVAGTGVGVLMVTHNVAEAIAIADRLVLVSGRPASLVATVPLDRPRETRDRAWAEATRADLAHRYPGIIAV</sequence>
<dbReference type="InterPro" id="IPR017871">
    <property type="entry name" value="ABC_transporter-like_CS"/>
</dbReference>
<keyword evidence="4 6" id="KW-0067">ATP-binding</keyword>
<comment type="similarity">
    <text evidence="1">Belongs to the ABC transporter superfamily.</text>
</comment>
<evidence type="ECO:0000256" key="1">
    <source>
        <dbReference type="ARBA" id="ARBA00005417"/>
    </source>
</evidence>
<dbReference type="Proteomes" id="UP000199229">
    <property type="component" value="Unassembled WGS sequence"/>
</dbReference>
<dbReference type="SUPFAM" id="SSF52540">
    <property type="entry name" value="P-loop containing nucleoside triphosphate hydrolases"/>
    <property type="match status" value="1"/>
</dbReference>
<evidence type="ECO:0000313" key="6">
    <source>
        <dbReference type="EMBL" id="SFG68859.1"/>
    </source>
</evidence>
<evidence type="ECO:0000256" key="2">
    <source>
        <dbReference type="ARBA" id="ARBA00022448"/>
    </source>
</evidence>
<dbReference type="SMART" id="SM00382">
    <property type="entry name" value="AAA"/>
    <property type="match status" value="1"/>
</dbReference>
<evidence type="ECO:0000256" key="4">
    <source>
        <dbReference type="ARBA" id="ARBA00022840"/>
    </source>
</evidence>
<evidence type="ECO:0000313" key="7">
    <source>
        <dbReference type="Proteomes" id="UP000199229"/>
    </source>
</evidence>
<dbReference type="PANTHER" id="PTHR42788:SF19">
    <property type="entry name" value="ALIPHATIC SULFONATES IMPORT ATP-BINDING PROTEIN SSUB 2"/>
    <property type="match status" value="1"/>
</dbReference>
<dbReference type="Pfam" id="PF00005">
    <property type="entry name" value="ABC_tran"/>
    <property type="match status" value="1"/>
</dbReference>
<dbReference type="InterPro" id="IPR027417">
    <property type="entry name" value="P-loop_NTPase"/>
</dbReference>
<keyword evidence="3" id="KW-0547">Nucleotide-binding</keyword>